<dbReference type="Proteomes" id="UP000319801">
    <property type="component" value="Unassembled WGS sequence"/>
</dbReference>
<evidence type="ECO:0000313" key="2">
    <source>
        <dbReference type="Proteomes" id="UP000319801"/>
    </source>
</evidence>
<dbReference type="EMBL" id="VCAZ01000017">
    <property type="protein sequence ID" value="TSK62607.1"/>
    <property type="molecule type" value="Genomic_DNA"/>
</dbReference>
<organism evidence="1 2">
    <name type="scientific">Bagarius yarrelli</name>
    <name type="common">Goonch</name>
    <name type="synonym">Bagrus yarrelli</name>
    <dbReference type="NCBI Taxonomy" id="175774"/>
    <lineage>
        <taxon>Eukaryota</taxon>
        <taxon>Metazoa</taxon>
        <taxon>Chordata</taxon>
        <taxon>Craniata</taxon>
        <taxon>Vertebrata</taxon>
        <taxon>Euteleostomi</taxon>
        <taxon>Actinopterygii</taxon>
        <taxon>Neopterygii</taxon>
        <taxon>Teleostei</taxon>
        <taxon>Ostariophysi</taxon>
        <taxon>Siluriformes</taxon>
        <taxon>Sisoridae</taxon>
        <taxon>Sisorinae</taxon>
        <taxon>Bagarius</taxon>
    </lineage>
</organism>
<keyword evidence="2" id="KW-1185">Reference proteome</keyword>
<proteinExistence type="predicted"/>
<name>A0A556TTD9_BAGYA</name>
<protein>
    <submittedName>
        <fullName evidence="1">Uncharacterized protein</fullName>
    </submittedName>
</protein>
<dbReference type="AlphaFoldDB" id="A0A556TTD9"/>
<gene>
    <name evidence="1" type="ORF">Baya_4735</name>
</gene>
<comment type="caution">
    <text evidence="1">The sequence shown here is derived from an EMBL/GenBank/DDBJ whole genome shotgun (WGS) entry which is preliminary data.</text>
</comment>
<accession>A0A556TTD9</accession>
<sequence length="99" mass="11190">MLIHTRYVAQRFLVIRYNNTFISVPLIDQPVPPIGQPVPPSQCLMASYCQCLIEPSQLFTSQCQLMPLIAKKLTSYEPVPPIASQCLMPLMDLIEPVPY</sequence>
<reference evidence="1 2" key="1">
    <citation type="journal article" date="2019" name="Genome Biol. Evol.">
        <title>Whole-Genome Sequencing of the Giant Devil Catfish, Bagarius yarrelli.</title>
        <authorList>
            <person name="Jiang W."/>
            <person name="Lv Y."/>
            <person name="Cheng L."/>
            <person name="Yang K."/>
            <person name="Chao B."/>
            <person name="Wang X."/>
            <person name="Li Y."/>
            <person name="Pan X."/>
            <person name="You X."/>
            <person name="Zhang Y."/>
            <person name="Yang J."/>
            <person name="Li J."/>
            <person name="Zhang X."/>
            <person name="Liu S."/>
            <person name="Sun C."/>
            <person name="Yang J."/>
            <person name="Shi Q."/>
        </authorList>
    </citation>
    <scope>NUCLEOTIDE SEQUENCE [LARGE SCALE GENOMIC DNA]</scope>
    <source>
        <strain evidence="1">JWS20170419001</strain>
        <tissue evidence="1">Muscle</tissue>
    </source>
</reference>
<evidence type="ECO:0000313" key="1">
    <source>
        <dbReference type="EMBL" id="TSK62607.1"/>
    </source>
</evidence>